<sequence>KVDVGAEPENVPSNNLFNFGLRFEGSWDGCLPPSFASSASVCSPLHQIYVPQFTMPTRLKQNLDAEKVLSLRWFVSGLGEDFVEFIGQRTSDTSRVGSRSPIGGPSSRIDQDLEFEVSTPSPWSLASFVGACDFGGGVGVADRRSRPLPSPLAPHKF</sequence>
<accession>A0A2I0KU86</accession>
<evidence type="ECO:0000313" key="2">
    <source>
        <dbReference type="Proteomes" id="UP000233551"/>
    </source>
</evidence>
<dbReference type="Proteomes" id="UP000233551">
    <property type="component" value="Unassembled WGS sequence"/>
</dbReference>
<feature type="non-terminal residue" evidence="1">
    <location>
        <position position="1"/>
    </location>
</feature>
<reference evidence="1 2" key="1">
    <citation type="submission" date="2017-11" db="EMBL/GenBank/DDBJ databases">
        <title>De-novo sequencing of pomegranate (Punica granatum L.) genome.</title>
        <authorList>
            <person name="Akparov Z."/>
            <person name="Amiraslanov A."/>
            <person name="Hajiyeva S."/>
            <person name="Abbasov M."/>
            <person name="Kaur K."/>
            <person name="Hamwieh A."/>
            <person name="Solovyev V."/>
            <person name="Salamov A."/>
            <person name="Braich B."/>
            <person name="Kosarev P."/>
            <person name="Mahmoud A."/>
            <person name="Hajiyev E."/>
            <person name="Babayeva S."/>
            <person name="Izzatullayeva V."/>
            <person name="Mammadov A."/>
            <person name="Mammadov A."/>
            <person name="Sharifova S."/>
            <person name="Ojaghi J."/>
            <person name="Eynullazada K."/>
            <person name="Bayramov B."/>
            <person name="Abdulazimova A."/>
            <person name="Shahmuradov I."/>
        </authorList>
    </citation>
    <scope>NUCLEOTIDE SEQUENCE [LARGE SCALE GENOMIC DNA]</scope>
    <source>
        <strain evidence="2">cv. AG2017</strain>
        <tissue evidence="1">Leaf</tissue>
    </source>
</reference>
<comment type="caution">
    <text evidence="1">The sequence shown here is derived from an EMBL/GenBank/DDBJ whole genome shotgun (WGS) entry which is preliminary data.</text>
</comment>
<keyword evidence="2" id="KW-1185">Reference proteome</keyword>
<evidence type="ECO:0000313" key="1">
    <source>
        <dbReference type="EMBL" id="PKI72039.1"/>
    </source>
</evidence>
<dbReference type="EMBL" id="PGOL01000343">
    <property type="protein sequence ID" value="PKI72039.1"/>
    <property type="molecule type" value="Genomic_DNA"/>
</dbReference>
<name>A0A2I0KU86_PUNGR</name>
<proteinExistence type="predicted"/>
<dbReference type="AlphaFoldDB" id="A0A2I0KU86"/>
<organism evidence="1 2">
    <name type="scientific">Punica granatum</name>
    <name type="common">Pomegranate</name>
    <dbReference type="NCBI Taxonomy" id="22663"/>
    <lineage>
        <taxon>Eukaryota</taxon>
        <taxon>Viridiplantae</taxon>
        <taxon>Streptophyta</taxon>
        <taxon>Embryophyta</taxon>
        <taxon>Tracheophyta</taxon>
        <taxon>Spermatophyta</taxon>
        <taxon>Magnoliopsida</taxon>
        <taxon>eudicotyledons</taxon>
        <taxon>Gunneridae</taxon>
        <taxon>Pentapetalae</taxon>
        <taxon>rosids</taxon>
        <taxon>malvids</taxon>
        <taxon>Myrtales</taxon>
        <taxon>Lythraceae</taxon>
        <taxon>Punica</taxon>
    </lineage>
</organism>
<protein>
    <submittedName>
        <fullName evidence="1">Uncharacterized protein</fullName>
    </submittedName>
</protein>
<gene>
    <name evidence="1" type="ORF">CRG98_007585</name>
</gene>